<gene>
    <name evidence="1" type="ORF">Nocox_23510</name>
</gene>
<evidence type="ECO:0000313" key="1">
    <source>
        <dbReference type="EMBL" id="QYC42305.1"/>
    </source>
</evidence>
<accession>A0ABX8U3R3</accession>
<dbReference type="EMBL" id="CP068985">
    <property type="protein sequence ID" value="QYC42305.1"/>
    <property type="molecule type" value="Genomic_DNA"/>
</dbReference>
<dbReference type="SUPFAM" id="SSF69118">
    <property type="entry name" value="AhpD-like"/>
    <property type="match status" value="1"/>
</dbReference>
<dbReference type="InterPro" id="IPR029032">
    <property type="entry name" value="AhpD-like"/>
</dbReference>
<proteinExistence type="predicted"/>
<protein>
    <recommendedName>
        <fullName evidence="3">Carboxymuconolactone decarboxylase-like domain-containing protein</fullName>
    </recommendedName>
</protein>
<evidence type="ECO:0008006" key="3">
    <source>
        <dbReference type="Google" id="ProtNLM"/>
    </source>
</evidence>
<keyword evidence="2" id="KW-1185">Reference proteome</keyword>
<sequence length="199" mass="20901">MSNFLPEPELGDAAQRLYDEDLADHGYVMNLSRLWAYQPEAQGELFGLIGGVAAAGGLTLRQRAVLVTACASTIGDSYCSLAWGTRLAEVAGAEAAGGLLRGDDAGLEEPERAMAAWARKVARDPSATRPEDVEELRAAGFGDGQIFAMTAFVALRLAFSTVNDALGARPDAALHAAAPAPVRRSVTYGRPAETAQEVP</sequence>
<organism evidence="1 2">
    <name type="scientific">Nonomuraea coxensis DSM 45129</name>
    <dbReference type="NCBI Taxonomy" id="1122611"/>
    <lineage>
        <taxon>Bacteria</taxon>
        <taxon>Bacillati</taxon>
        <taxon>Actinomycetota</taxon>
        <taxon>Actinomycetes</taxon>
        <taxon>Streptosporangiales</taxon>
        <taxon>Streptosporangiaceae</taxon>
        <taxon>Nonomuraea</taxon>
    </lineage>
</organism>
<dbReference type="PANTHER" id="PTHR35446">
    <property type="entry name" value="SI:CH211-175M2.5"/>
    <property type="match status" value="1"/>
</dbReference>
<dbReference type="Proteomes" id="UP000824681">
    <property type="component" value="Chromosome"/>
</dbReference>
<reference evidence="1 2" key="1">
    <citation type="journal article" date="2021" name="ACS Chem. Biol.">
        <title>Genomic-Led Discovery of a Novel Glycopeptide Antibiotic by Nonomuraea coxensis DSM 45129.</title>
        <authorList>
            <person name="Yushchuk O."/>
            <person name="Vior N.M."/>
            <person name="Andreo-Vidal A."/>
            <person name="Berini F."/>
            <person name="Ruckert C."/>
            <person name="Busche T."/>
            <person name="Binda E."/>
            <person name="Kalinowski J."/>
            <person name="Truman A.W."/>
            <person name="Marinelli F."/>
        </authorList>
    </citation>
    <scope>NUCLEOTIDE SEQUENCE [LARGE SCALE GENOMIC DNA]</scope>
    <source>
        <strain evidence="1 2">DSM 45129</strain>
    </source>
</reference>
<dbReference type="Gene3D" id="1.20.1290.10">
    <property type="entry name" value="AhpD-like"/>
    <property type="match status" value="1"/>
</dbReference>
<evidence type="ECO:0000313" key="2">
    <source>
        <dbReference type="Proteomes" id="UP000824681"/>
    </source>
</evidence>
<name>A0ABX8U3R3_9ACTN</name>
<dbReference type="RefSeq" id="WP_020540339.1">
    <property type="nucleotide sequence ID" value="NZ_CP068985.1"/>
</dbReference>
<dbReference type="PANTHER" id="PTHR35446:SF2">
    <property type="entry name" value="CARBOXYMUCONOLACTONE DECARBOXYLASE-LIKE DOMAIN-CONTAINING PROTEIN"/>
    <property type="match status" value="1"/>
</dbReference>